<evidence type="ECO:0008006" key="3">
    <source>
        <dbReference type="Google" id="ProtNLM"/>
    </source>
</evidence>
<feature type="compositionally biased region" description="Basic and acidic residues" evidence="1">
    <location>
        <begin position="371"/>
        <end position="399"/>
    </location>
</feature>
<accession>A0A7S1GJD2</accession>
<sequence>MTEEVIDVPSADVVPLYPPRPDAFVTLLTSGDHLAGAQTLFYSIKKTLSKDLKYPPELVVLVTPNVSSETRVLLCPVFCTRVLEVDPIAFPRDSLQFKQHVSSRGDDGNEGSHVPTWTAQGALTKLNVFNLAQYDTVVYIDADCLVIKDVAHLLELGKVYQESEALIAAAPDIMPPDKFNAGVMVIRPSEIVFKNMLAQRSLLTTYDGGDTGFLNAYFSEWYTEMPPMARLSFGYNAQRFLYHCTYEKQPKYWDLAVSPDLHIIHYSSLPKPWDSKPAAVEQEEKVDIESHLDQEDVRKLRKVQKSSELESLWWKWYQRSKNYTVSYAKEVETEEHNQKEQVAAARKAAVELQRPKTQKEIHKLVAAKYKELRKEGKSPKDAMDQSRREYGQDKEEASPNRKVASMFGVS</sequence>
<dbReference type="InterPro" id="IPR002495">
    <property type="entry name" value="Glyco_trans_8"/>
</dbReference>
<feature type="region of interest" description="Disordered" evidence="1">
    <location>
        <begin position="371"/>
        <end position="410"/>
    </location>
</feature>
<evidence type="ECO:0000313" key="2">
    <source>
        <dbReference type="EMBL" id="CAD8936159.1"/>
    </source>
</evidence>
<name>A0A7S1GJD2_CYCTE</name>
<dbReference type="InterPro" id="IPR029044">
    <property type="entry name" value="Nucleotide-diphossugar_trans"/>
</dbReference>
<dbReference type="PANTHER" id="PTHR11183">
    <property type="entry name" value="GLYCOGENIN SUBFAMILY MEMBER"/>
    <property type="match status" value="1"/>
</dbReference>
<dbReference type="EMBL" id="HBFW01011165">
    <property type="protein sequence ID" value="CAD8936159.1"/>
    <property type="molecule type" value="Transcribed_RNA"/>
</dbReference>
<reference evidence="2" key="1">
    <citation type="submission" date="2021-01" db="EMBL/GenBank/DDBJ databases">
        <authorList>
            <person name="Corre E."/>
            <person name="Pelletier E."/>
            <person name="Niang G."/>
            <person name="Scheremetjew M."/>
            <person name="Finn R."/>
            <person name="Kale V."/>
            <person name="Holt S."/>
            <person name="Cochrane G."/>
            <person name="Meng A."/>
            <person name="Brown T."/>
            <person name="Cohen L."/>
        </authorList>
    </citation>
    <scope>NUCLEOTIDE SEQUENCE</scope>
    <source>
        <strain evidence="2">ECT3854</strain>
    </source>
</reference>
<gene>
    <name evidence="2" type="ORF">CTEN0397_LOCUS7193</name>
</gene>
<dbReference type="SUPFAM" id="SSF53448">
    <property type="entry name" value="Nucleotide-diphospho-sugar transferases"/>
    <property type="match status" value="1"/>
</dbReference>
<dbReference type="InterPro" id="IPR050587">
    <property type="entry name" value="GNT1/Glycosyltrans_8"/>
</dbReference>
<dbReference type="GO" id="GO:0016757">
    <property type="term" value="F:glycosyltransferase activity"/>
    <property type="evidence" value="ECO:0007669"/>
    <property type="project" value="InterPro"/>
</dbReference>
<dbReference type="Gene3D" id="3.90.550.10">
    <property type="entry name" value="Spore Coat Polysaccharide Biosynthesis Protein SpsA, Chain A"/>
    <property type="match status" value="1"/>
</dbReference>
<dbReference type="AlphaFoldDB" id="A0A7S1GJD2"/>
<organism evidence="2">
    <name type="scientific">Cyclophora tenuis</name>
    <name type="common">Marine diatom</name>
    <dbReference type="NCBI Taxonomy" id="216820"/>
    <lineage>
        <taxon>Eukaryota</taxon>
        <taxon>Sar</taxon>
        <taxon>Stramenopiles</taxon>
        <taxon>Ochrophyta</taxon>
        <taxon>Bacillariophyta</taxon>
        <taxon>Fragilariophyceae</taxon>
        <taxon>Fragilariophycidae</taxon>
        <taxon>Cyclophorales</taxon>
        <taxon>Cyclophoraceae</taxon>
        <taxon>Cyclophora</taxon>
    </lineage>
</organism>
<proteinExistence type="predicted"/>
<evidence type="ECO:0000256" key="1">
    <source>
        <dbReference type="SAM" id="MobiDB-lite"/>
    </source>
</evidence>
<dbReference type="Pfam" id="PF01501">
    <property type="entry name" value="Glyco_transf_8"/>
    <property type="match status" value="1"/>
</dbReference>
<protein>
    <recommendedName>
        <fullName evidence="3">Hexosyltransferase</fullName>
    </recommendedName>
</protein>